<accession>A0A8J3YEN8</accession>
<keyword evidence="4" id="KW-1185">Reference proteome</keyword>
<dbReference type="EMBL" id="BOOY01000043">
    <property type="protein sequence ID" value="GIJ06549.1"/>
    <property type="molecule type" value="Genomic_DNA"/>
</dbReference>
<evidence type="ECO:0000313" key="4">
    <source>
        <dbReference type="Proteomes" id="UP000652013"/>
    </source>
</evidence>
<dbReference type="PROSITE" id="PS51257">
    <property type="entry name" value="PROKAR_LIPOPROTEIN"/>
    <property type="match status" value="1"/>
</dbReference>
<evidence type="ECO:0000313" key="3">
    <source>
        <dbReference type="EMBL" id="GIJ06549.1"/>
    </source>
</evidence>
<dbReference type="RefSeq" id="WP_203941721.1">
    <property type="nucleotide sequence ID" value="NZ_BAAAGJ010000004.1"/>
</dbReference>
<comment type="caution">
    <text evidence="3">The sequence shown here is derived from an EMBL/GenBank/DDBJ whole genome shotgun (WGS) entry which is preliminary data.</text>
</comment>
<proteinExistence type="predicted"/>
<reference evidence="3" key="1">
    <citation type="submission" date="2021-01" db="EMBL/GenBank/DDBJ databases">
        <title>Whole genome shotgun sequence of Spirilliplanes yamanashiensis NBRC 15828.</title>
        <authorList>
            <person name="Komaki H."/>
            <person name="Tamura T."/>
        </authorList>
    </citation>
    <scope>NUCLEOTIDE SEQUENCE</scope>
    <source>
        <strain evidence="3">NBRC 15828</strain>
    </source>
</reference>
<gene>
    <name evidence="3" type="ORF">Sya03_59010</name>
</gene>
<feature type="region of interest" description="Disordered" evidence="1">
    <location>
        <begin position="116"/>
        <end position="136"/>
    </location>
</feature>
<keyword evidence="2" id="KW-0732">Signal</keyword>
<dbReference type="AlphaFoldDB" id="A0A8J3YEN8"/>
<evidence type="ECO:0000256" key="1">
    <source>
        <dbReference type="SAM" id="MobiDB-lite"/>
    </source>
</evidence>
<feature type="chain" id="PRO_5035234860" evidence="2">
    <location>
        <begin position="26"/>
        <end position="136"/>
    </location>
</feature>
<sequence>MARHALTRRRIGTGVAASLLLPLLAGCPPGGGGEDAWVTGVGLRPAGTVTWNSYAGATSYQLVVRAEDTGRPLGTWAGSTTSAPWTFGDEGRFVVVVFALRDGRVQATSRVQVVNLPSPRTGASERPGGRQAGAGT</sequence>
<name>A0A8J3YEN8_9ACTN</name>
<dbReference type="Proteomes" id="UP000652013">
    <property type="component" value="Unassembled WGS sequence"/>
</dbReference>
<feature type="signal peptide" evidence="2">
    <location>
        <begin position="1"/>
        <end position="25"/>
    </location>
</feature>
<evidence type="ECO:0000256" key="2">
    <source>
        <dbReference type="SAM" id="SignalP"/>
    </source>
</evidence>
<organism evidence="3 4">
    <name type="scientific">Spirilliplanes yamanashiensis</name>
    <dbReference type="NCBI Taxonomy" id="42233"/>
    <lineage>
        <taxon>Bacteria</taxon>
        <taxon>Bacillati</taxon>
        <taxon>Actinomycetota</taxon>
        <taxon>Actinomycetes</taxon>
        <taxon>Micromonosporales</taxon>
        <taxon>Micromonosporaceae</taxon>
        <taxon>Spirilliplanes</taxon>
    </lineage>
</organism>
<protein>
    <submittedName>
        <fullName evidence="3">Uncharacterized protein</fullName>
    </submittedName>
</protein>